<evidence type="ECO:0000313" key="2">
    <source>
        <dbReference type="EMBL" id="KAF6142815.1"/>
    </source>
</evidence>
<feature type="coiled-coil region" evidence="1">
    <location>
        <begin position="191"/>
        <end position="249"/>
    </location>
</feature>
<comment type="caution">
    <text evidence="2">The sequence shown here is derived from an EMBL/GenBank/DDBJ whole genome shotgun (WGS) entry which is preliminary data.</text>
</comment>
<protein>
    <submittedName>
        <fullName evidence="2">Uncharacterized protein</fullName>
    </submittedName>
</protein>
<reference evidence="2 3" key="1">
    <citation type="journal article" date="2020" name="IScience">
        <title>Genome Sequencing of the Endangered Kingdonia uniflora (Circaeasteraceae, Ranunculales) Reveals Potential Mechanisms of Evolutionary Specialization.</title>
        <authorList>
            <person name="Sun Y."/>
            <person name="Deng T."/>
            <person name="Zhang A."/>
            <person name="Moore M.J."/>
            <person name="Landis J.B."/>
            <person name="Lin N."/>
            <person name="Zhang H."/>
            <person name="Zhang X."/>
            <person name="Huang J."/>
            <person name="Zhang X."/>
            <person name="Sun H."/>
            <person name="Wang H."/>
        </authorList>
    </citation>
    <scope>NUCLEOTIDE SEQUENCE [LARGE SCALE GENOMIC DNA]</scope>
    <source>
        <strain evidence="2">TB1705</strain>
        <tissue evidence="2">Leaf</tissue>
    </source>
</reference>
<keyword evidence="3" id="KW-1185">Reference proteome</keyword>
<name>A0A7J7LJG4_9MAGN</name>
<evidence type="ECO:0000313" key="3">
    <source>
        <dbReference type="Proteomes" id="UP000541444"/>
    </source>
</evidence>
<accession>A0A7J7LJG4</accession>
<organism evidence="2 3">
    <name type="scientific">Kingdonia uniflora</name>
    <dbReference type="NCBI Taxonomy" id="39325"/>
    <lineage>
        <taxon>Eukaryota</taxon>
        <taxon>Viridiplantae</taxon>
        <taxon>Streptophyta</taxon>
        <taxon>Embryophyta</taxon>
        <taxon>Tracheophyta</taxon>
        <taxon>Spermatophyta</taxon>
        <taxon>Magnoliopsida</taxon>
        <taxon>Ranunculales</taxon>
        <taxon>Circaeasteraceae</taxon>
        <taxon>Kingdonia</taxon>
    </lineage>
</organism>
<dbReference type="EMBL" id="JACGCM010002238">
    <property type="protein sequence ID" value="KAF6142815.1"/>
    <property type="molecule type" value="Genomic_DNA"/>
</dbReference>
<sequence>MLRCPSTSEATGSGEAVKKRRVEPSEILGMKVVEDLPVMDDNLKEVEEKSRLAALHGEEEMRKMAVRLMKGICLRVEEVRAELKRKKIEFKRNVARLKTDLVKEGKGIEALKALQVVEINNLYAKARINLKEVVAERDRLGRHLVSKGYSEHEVDAIKADTYVEEAEDEKIEHITISVADGLDGVSSQTELKDIRLRIKYLEAELAKERKASVELQSTRLCEDGACHCNQEFAEEFDRMREANKDREDQHIKVYFNFVEATQTTVDLALKNEEKEAEIEKGNTDLLILFSFTSYLLHRFSSLNPEFSFDARTLKLHSVFD</sequence>
<proteinExistence type="predicted"/>
<gene>
    <name evidence="2" type="ORF">GIB67_002679</name>
</gene>
<dbReference type="Proteomes" id="UP000541444">
    <property type="component" value="Unassembled WGS sequence"/>
</dbReference>
<dbReference type="AlphaFoldDB" id="A0A7J7LJG4"/>
<keyword evidence="1" id="KW-0175">Coiled coil</keyword>
<evidence type="ECO:0000256" key="1">
    <source>
        <dbReference type="SAM" id="Coils"/>
    </source>
</evidence>